<dbReference type="Proteomes" id="UP000887569">
    <property type="component" value="Unplaced"/>
</dbReference>
<evidence type="ECO:0000256" key="1">
    <source>
        <dbReference type="SAM" id="SignalP"/>
    </source>
</evidence>
<dbReference type="WBParaSite" id="PgR003_g174_t01">
    <property type="protein sequence ID" value="PgR003_g174_t01"/>
    <property type="gene ID" value="PgR003_g174"/>
</dbReference>
<keyword evidence="2" id="KW-1185">Reference proteome</keyword>
<dbReference type="AlphaFoldDB" id="A0A915ADI1"/>
<dbReference type="SMART" id="SM00289">
    <property type="entry name" value="WR1"/>
    <property type="match status" value="3"/>
</dbReference>
<dbReference type="InterPro" id="IPR006150">
    <property type="entry name" value="Cys_repeat_1"/>
</dbReference>
<name>A0A915ADI1_PARUN</name>
<dbReference type="PANTHER" id="PTHR34150:SF3">
    <property type="entry name" value="CC DOMAIN-CONTAINING PROTEIN"/>
    <property type="match status" value="1"/>
</dbReference>
<dbReference type="PANTHER" id="PTHR34150">
    <property type="entry name" value="PROTEIN CBG08832-RELATED"/>
    <property type="match status" value="1"/>
</dbReference>
<organism evidence="2 3">
    <name type="scientific">Parascaris univalens</name>
    <name type="common">Nematode worm</name>
    <dbReference type="NCBI Taxonomy" id="6257"/>
    <lineage>
        <taxon>Eukaryota</taxon>
        <taxon>Metazoa</taxon>
        <taxon>Ecdysozoa</taxon>
        <taxon>Nematoda</taxon>
        <taxon>Chromadorea</taxon>
        <taxon>Rhabditida</taxon>
        <taxon>Spirurina</taxon>
        <taxon>Ascaridomorpha</taxon>
        <taxon>Ascaridoidea</taxon>
        <taxon>Ascarididae</taxon>
        <taxon>Parascaris</taxon>
    </lineage>
</organism>
<keyword evidence="1" id="KW-0732">Signal</keyword>
<evidence type="ECO:0000313" key="2">
    <source>
        <dbReference type="Proteomes" id="UP000887569"/>
    </source>
</evidence>
<accession>A0A915ADI1</accession>
<evidence type="ECO:0000313" key="3">
    <source>
        <dbReference type="WBParaSite" id="PgR003_g174_t01"/>
    </source>
</evidence>
<proteinExistence type="predicted"/>
<feature type="chain" id="PRO_5037334065" evidence="1">
    <location>
        <begin position="18"/>
        <end position="237"/>
    </location>
</feature>
<reference evidence="3" key="1">
    <citation type="submission" date="2022-11" db="UniProtKB">
        <authorList>
            <consortium name="WormBaseParasite"/>
        </authorList>
    </citation>
    <scope>IDENTIFICATION</scope>
</reference>
<protein>
    <submittedName>
        <fullName evidence="3">EGF-like domain-containing protein</fullName>
    </submittedName>
</protein>
<sequence length="237" mass="24898">MLLTASVLYLFTSLHDCSVLCSSHNHTSNNSRTKRAIYYLCGVYPRQYYSTKPCYYTEKQCENGGDMLGVGCTNQRQCALYHSGQTACINGCCCTVPNNATPSPNLQFGYCYNGQLSQVRCSAQGQCSPGQTCMNGLCCTTAREEYQYACGGVAALGTCKNGHCSDGGYCTAANLCCECPVGSSGGQCNQGICPNGFTCMPNGYCCASCPNDATPFGACREGICGGGTSCSAGNICC</sequence>
<feature type="signal peptide" evidence="1">
    <location>
        <begin position="1"/>
        <end position="17"/>
    </location>
</feature>